<keyword evidence="3" id="KW-0503">Monooxygenase</keyword>
<dbReference type="SUPFAM" id="SSF54909">
    <property type="entry name" value="Dimeric alpha+beta barrel"/>
    <property type="match status" value="1"/>
</dbReference>
<dbReference type="Pfam" id="PF03992">
    <property type="entry name" value="ABM"/>
    <property type="match status" value="1"/>
</dbReference>
<evidence type="ECO:0000256" key="1">
    <source>
        <dbReference type="SAM" id="MobiDB-lite"/>
    </source>
</evidence>
<dbReference type="Proteomes" id="UP000293342">
    <property type="component" value="Unassembled WGS sequence"/>
</dbReference>
<feature type="domain" description="ABM" evidence="2">
    <location>
        <begin position="2"/>
        <end position="92"/>
    </location>
</feature>
<dbReference type="AlphaFoldDB" id="A0A4V2M4V9"/>
<proteinExistence type="predicted"/>
<dbReference type="RefSeq" id="WP_131519005.1">
    <property type="nucleotide sequence ID" value="NZ_SJKD01000015.1"/>
</dbReference>
<comment type="caution">
    <text evidence="3">The sequence shown here is derived from an EMBL/GenBank/DDBJ whole genome shotgun (WGS) entry which is preliminary data.</text>
</comment>
<protein>
    <submittedName>
        <fullName evidence="3">Antibiotic biosynthesis monooxygenase</fullName>
    </submittedName>
</protein>
<evidence type="ECO:0000259" key="2">
    <source>
        <dbReference type="PROSITE" id="PS51725"/>
    </source>
</evidence>
<dbReference type="OrthoDB" id="7210869at2"/>
<feature type="region of interest" description="Disordered" evidence="1">
    <location>
        <begin position="87"/>
        <end position="106"/>
    </location>
</feature>
<keyword evidence="3" id="KW-0560">Oxidoreductase</keyword>
<sequence>MIVRTWKGHVPRRHADGFEKHLLSTGVTESAAVPGHVGAQILWTDTADHTEFVFITYWRTWDAVRRFAGEDITAAVLYRGDEQDELTPSTKVDHHRVAFSSEPRNP</sequence>
<gene>
    <name evidence="3" type="ORF">E0H75_40305</name>
</gene>
<evidence type="ECO:0000313" key="4">
    <source>
        <dbReference type="Proteomes" id="UP000293342"/>
    </source>
</evidence>
<dbReference type="InterPro" id="IPR007138">
    <property type="entry name" value="ABM_dom"/>
</dbReference>
<accession>A0A4V2M4V9</accession>
<dbReference type="InterPro" id="IPR011008">
    <property type="entry name" value="Dimeric_a/b-barrel"/>
</dbReference>
<evidence type="ECO:0000313" key="3">
    <source>
        <dbReference type="EMBL" id="TCC37402.1"/>
    </source>
</evidence>
<dbReference type="GO" id="GO:0004497">
    <property type="term" value="F:monooxygenase activity"/>
    <property type="evidence" value="ECO:0007669"/>
    <property type="project" value="UniProtKB-KW"/>
</dbReference>
<organism evidence="3 4">
    <name type="scientific">Kribbella capetownensis</name>
    <dbReference type="NCBI Taxonomy" id="1572659"/>
    <lineage>
        <taxon>Bacteria</taxon>
        <taxon>Bacillati</taxon>
        <taxon>Actinomycetota</taxon>
        <taxon>Actinomycetes</taxon>
        <taxon>Propionibacteriales</taxon>
        <taxon>Kribbellaceae</taxon>
        <taxon>Kribbella</taxon>
    </lineage>
</organism>
<dbReference type="Gene3D" id="3.30.70.100">
    <property type="match status" value="1"/>
</dbReference>
<name>A0A4V2M4V9_9ACTN</name>
<dbReference type="EMBL" id="SJKD01000015">
    <property type="protein sequence ID" value="TCC37402.1"/>
    <property type="molecule type" value="Genomic_DNA"/>
</dbReference>
<keyword evidence="4" id="KW-1185">Reference proteome</keyword>
<dbReference type="PROSITE" id="PS51725">
    <property type="entry name" value="ABM"/>
    <property type="match status" value="1"/>
</dbReference>
<reference evidence="3 4" key="1">
    <citation type="submission" date="2019-02" db="EMBL/GenBank/DDBJ databases">
        <title>Kribbella capetownensis sp. nov. and Kribbella speibonae sp. nov., isolated from soil.</title>
        <authorList>
            <person name="Curtis S.M."/>
            <person name="Norton I."/>
            <person name="Everest G.J."/>
            <person name="Meyers P.R."/>
        </authorList>
    </citation>
    <scope>NUCLEOTIDE SEQUENCE [LARGE SCALE GENOMIC DNA]</scope>
    <source>
        <strain evidence="3 4">YM53</strain>
    </source>
</reference>